<gene>
    <name evidence="2" type="ORF">ACK4CP_15910</name>
</gene>
<dbReference type="SMART" id="SM00849">
    <property type="entry name" value="Lactamase_B"/>
    <property type="match status" value="1"/>
</dbReference>
<accession>A0ABW9LXZ1</accession>
<dbReference type="EMBL" id="JBKBDE010000005">
    <property type="protein sequence ID" value="MFN6551892.1"/>
    <property type="molecule type" value="Genomic_DNA"/>
</dbReference>
<dbReference type="CDD" id="cd06262">
    <property type="entry name" value="metallo-hydrolase-like_MBL-fold"/>
    <property type="match status" value="1"/>
</dbReference>
<dbReference type="SUPFAM" id="SSF56281">
    <property type="entry name" value="Metallo-hydrolase/oxidoreductase"/>
    <property type="match status" value="1"/>
</dbReference>
<organism evidence="2 3">
    <name type="scientific">Mycolicibacterium septicum</name>
    <dbReference type="NCBI Taxonomy" id="98668"/>
    <lineage>
        <taxon>Bacteria</taxon>
        <taxon>Bacillati</taxon>
        <taxon>Actinomycetota</taxon>
        <taxon>Actinomycetes</taxon>
        <taxon>Mycobacteriales</taxon>
        <taxon>Mycobacteriaceae</taxon>
        <taxon>Mycolicibacterium</taxon>
    </lineage>
</organism>
<dbReference type="PANTHER" id="PTHR46233">
    <property type="entry name" value="HYDROXYACYLGLUTATHIONE HYDROLASE GLOC"/>
    <property type="match status" value="1"/>
</dbReference>
<protein>
    <submittedName>
        <fullName evidence="2">MBL fold metallo-hydrolase</fullName>
    </submittedName>
</protein>
<evidence type="ECO:0000259" key="1">
    <source>
        <dbReference type="SMART" id="SM00849"/>
    </source>
</evidence>
<dbReference type="InterPro" id="IPR001279">
    <property type="entry name" value="Metallo-B-lactamas"/>
</dbReference>
<proteinExistence type="predicted"/>
<evidence type="ECO:0000313" key="2">
    <source>
        <dbReference type="EMBL" id="MFN6551892.1"/>
    </source>
</evidence>
<name>A0ABW9LXZ1_9MYCO</name>
<dbReference type="RefSeq" id="WP_409550473.1">
    <property type="nucleotide sequence ID" value="NZ_JBKBDE010000005.1"/>
</dbReference>
<dbReference type="InterPro" id="IPR051453">
    <property type="entry name" value="MBL_Glyoxalase_II"/>
</dbReference>
<evidence type="ECO:0000313" key="3">
    <source>
        <dbReference type="Proteomes" id="UP001635817"/>
    </source>
</evidence>
<sequence>MTSPHIAVADTYTGHQEPGTAARRTLPNASIIKVSVGPMDNNAYLVTSNSTGETLLIDAANDADVLLDVIKQQVPKLSLIVTSHQHFDHWQALATVAEVTGAPTAAHALDAEPLPVTPDRILADGDTVRIGDLTFDVIHLQGHTEGSVALALKSPDGVTHLFTGDCLFPGGVGKTWQPGDFERLLGDVSTKVFDVYDDRTVVYPGHGDDTTLGAERPHLEEWRERGW</sequence>
<dbReference type="Pfam" id="PF00753">
    <property type="entry name" value="Lactamase_B"/>
    <property type="match status" value="1"/>
</dbReference>
<comment type="caution">
    <text evidence="2">The sequence shown here is derived from an EMBL/GenBank/DDBJ whole genome shotgun (WGS) entry which is preliminary data.</text>
</comment>
<keyword evidence="3" id="KW-1185">Reference proteome</keyword>
<dbReference type="PANTHER" id="PTHR46233:SF1">
    <property type="entry name" value="CONSERVED PROTEIN"/>
    <property type="match status" value="1"/>
</dbReference>
<feature type="domain" description="Metallo-beta-lactamase" evidence="1">
    <location>
        <begin position="40"/>
        <end position="206"/>
    </location>
</feature>
<dbReference type="Proteomes" id="UP001635817">
    <property type="component" value="Unassembled WGS sequence"/>
</dbReference>
<dbReference type="InterPro" id="IPR036866">
    <property type="entry name" value="RibonucZ/Hydroxyglut_hydro"/>
</dbReference>
<reference evidence="2 3" key="1">
    <citation type="submission" date="2024-12" db="EMBL/GenBank/DDBJ databases">
        <title>The coexistence of Mycolicibacterium septicum and Mycolicibacterium nivoides in clinical samples.</title>
        <authorList>
            <person name="Wang C."/>
            <person name="Feng Y."/>
            <person name="Zong Z."/>
        </authorList>
    </citation>
    <scope>NUCLEOTIDE SEQUENCE [LARGE SCALE GENOMIC DNA]</scope>
    <source>
        <strain evidence="2 3">120310</strain>
    </source>
</reference>
<dbReference type="Gene3D" id="3.60.15.10">
    <property type="entry name" value="Ribonuclease Z/Hydroxyacylglutathione hydrolase-like"/>
    <property type="match status" value="1"/>
</dbReference>